<feature type="transmembrane region" description="Helical" evidence="1">
    <location>
        <begin position="147"/>
        <end position="167"/>
    </location>
</feature>
<name>A0A1H6CB05_9BACT</name>
<gene>
    <name evidence="2" type="ORF">SAMN05421819_4363</name>
</gene>
<evidence type="ECO:0000313" key="3">
    <source>
        <dbReference type="Proteomes" id="UP000236728"/>
    </source>
</evidence>
<dbReference type="RefSeq" id="WP_146072269.1">
    <property type="nucleotide sequence ID" value="NZ_FNVA01000009.1"/>
</dbReference>
<proteinExistence type="predicted"/>
<feature type="transmembrane region" description="Helical" evidence="1">
    <location>
        <begin position="32"/>
        <end position="53"/>
    </location>
</feature>
<keyword evidence="3" id="KW-1185">Reference proteome</keyword>
<evidence type="ECO:0000313" key="2">
    <source>
        <dbReference type="EMBL" id="SEG69586.1"/>
    </source>
</evidence>
<protein>
    <submittedName>
        <fullName evidence="2">Uncharacterized protein</fullName>
    </submittedName>
</protein>
<keyword evidence="1" id="KW-1133">Transmembrane helix</keyword>
<dbReference type="Proteomes" id="UP000236728">
    <property type="component" value="Unassembled WGS sequence"/>
</dbReference>
<evidence type="ECO:0000256" key="1">
    <source>
        <dbReference type="SAM" id="Phobius"/>
    </source>
</evidence>
<keyword evidence="1" id="KW-0472">Membrane</keyword>
<keyword evidence="1" id="KW-0812">Transmembrane</keyword>
<accession>A0A1H6CB05</accession>
<dbReference type="AlphaFoldDB" id="A0A1H6CB05"/>
<dbReference type="EMBL" id="FNVA01000009">
    <property type="protein sequence ID" value="SEG69586.1"/>
    <property type="molecule type" value="Genomic_DNA"/>
</dbReference>
<organism evidence="2 3">
    <name type="scientific">Bryocella elongata</name>
    <dbReference type="NCBI Taxonomy" id="863522"/>
    <lineage>
        <taxon>Bacteria</taxon>
        <taxon>Pseudomonadati</taxon>
        <taxon>Acidobacteriota</taxon>
        <taxon>Terriglobia</taxon>
        <taxon>Terriglobales</taxon>
        <taxon>Acidobacteriaceae</taxon>
        <taxon>Bryocella</taxon>
    </lineage>
</organism>
<sequence>MLTMMGLAFAALFPVGFLVIVAARIIPRLRPIAWTGFLLMGSGFLGFSVTSAWDIHAAQRVTMVGTVGYVAKSTGKGGTYWFNLKTSNGWTQRLDLGDANGVRLENGQLVRATFLDRGVGTVTHIEWLVDDRVVSPIDRGTGMTSSLLMAMISLLFLGAGGTAFQSWRKARSQSLGSNPSKS</sequence>
<reference evidence="2 3" key="1">
    <citation type="submission" date="2016-10" db="EMBL/GenBank/DDBJ databases">
        <authorList>
            <person name="de Groot N.N."/>
        </authorList>
    </citation>
    <scope>NUCLEOTIDE SEQUENCE [LARGE SCALE GENOMIC DNA]</scope>
    <source>
        <strain evidence="2 3">DSM 22489</strain>
    </source>
</reference>